<keyword evidence="2" id="KW-1133">Transmembrane helix</keyword>
<feature type="region of interest" description="Disordered" evidence="1">
    <location>
        <begin position="48"/>
        <end position="83"/>
    </location>
</feature>
<dbReference type="Proteomes" id="UP001154061">
    <property type="component" value="Unassembled WGS sequence"/>
</dbReference>
<evidence type="ECO:0000256" key="1">
    <source>
        <dbReference type="SAM" id="MobiDB-lite"/>
    </source>
</evidence>
<dbReference type="RefSeq" id="WP_277522355.1">
    <property type="nucleotide sequence ID" value="NZ_JAMQOT010000005.1"/>
</dbReference>
<gene>
    <name evidence="3" type="ORF">NDI89_14525</name>
</gene>
<evidence type="ECO:0000313" key="4">
    <source>
        <dbReference type="Proteomes" id="UP001154061"/>
    </source>
</evidence>
<keyword evidence="2" id="KW-0812">Transmembrane</keyword>
<feature type="transmembrane region" description="Helical" evidence="2">
    <location>
        <begin position="22"/>
        <end position="43"/>
    </location>
</feature>
<accession>A0A9Q4L4Q2</accession>
<keyword evidence="2" id="KW-0472">Membrane</keyword>
<keyword evidence="4" id="KW-1185">Reference proteome</keyword>
<dbReference type="EMBL" id="JAMQOT010000005">
    <property type="protein sequence ID" value="MDF9746803.1"/>
    <property type="molecule type" value="Genomic_DNA"/>
</dbReference>
<feature type="compositionally biased region" description="Basic and acidic residues" evidence="1">
    <location>
        <begin position="71"/>
        <end position="83"/>
    </location>
</feature>
<evidence type="ECO:0000313" key="3">
    <source>
        <dbReference type="EMBL" id="MDF9746803.1"/>
    </source>
</evidence>
<feature type="compositionally biased region" description="Acidic residues" evidence="1">
    <location>
        <begin position="59"/>
        <end position="70"/>
    </location>
</feature>
<name>A0A9Q4L4Q2_9EURY</name>
<proteinExistence type="predicted"/>
<protein>
    <submittedName>
        <fullName evidence="3">Uncharacterized protein</fullName>
    </submittedName>
</protein>
<comment type="caution">
    <text evidence="3">The sequence shown here is derived from an EMBL/GenBank/DDBJ whole genome shotgun (WGS) entry which is preliminary data.</text>
</comment>
<organism evidence="3 4">
    <name type="scientific">Natrinema salsiterrestre</name>
    <dbReference type="NCBI Taxonomy" id="2950540"/>
    <lineage>
        <taxon>Archaea</taxon>
        <taxon>Methanobacteriati</taxon>
        <taxon>Methanobacteriota</taxon>
        <taxon>Stenosarchaea group</taxon>
        <taxon>Halobacteria</taxon>
        <taxon>Halobacteriales</taxon>
        <taxon>Natrialbaceae</taxon>
        <taxon>Natrinema</taxon>
    </lineage>
</organism>
<evidence type="ECO:0000256" key="2">
    <source>
        <dbReference type="SAM" id="Phobius"/>
    </source>
</evidence>
<sequence length="83" mass="8607">MSLPLETLHPAVLGGGIDATDVIGMVLVVAIVLIIGVVVFLTFGPGTQPYQAESAEPTPTDDEGDRDADAEDRPDSRRGSESG</sequence>
<dbReference type="AlphaFoldDB" id="A0A9Q4L4Q2"/>
<reference evidence="3" key="1">
    <citation type="submission" date="2022-06" db="EMBL/GenBank/DDBJ databases">
        <title>Natrinema sp. a new haloarchaeum isolate from saline soil.</title>
        <authorList>
            <person name="Strakova D."/>
            <person name="Galisteo C."/>
            <person name="Sanchez-Porro C."/>
            <person name="Ventosa A."/>
        </authorList>
    </citation>
    <scope>NUCLEOTIDE SEQUENCE</scope>
    <source>
        <strain evidence="3">S1CR25-10</strain>
    </source>
</reference>